<dbReference type="InterPro" id="IPR041516">
    <property type="entry name" value="LACTB2_WH"/>
</dbReference>
<dbReference type="OrthoDB" id="9788263at2"/>
<dbReference type="PANTHER" id="PTHR23131">
    <property type="entry name" value="ENDORIBONUCLEASE LACTB2"/>
    <property type="match status" value="1"/>
</dbReference>
<dbReference type="EC" id="3.-.-.-" evidence="2"/>
<reference evidence="2 3" key="1">
    <citation type="submission" date="2015-09" db="EMBL/GenBank/DDBJ databases">
        <authorList>
            <consortium name="Swine Surveillance"/>
        </authorList>
    </citation>
    <scope>NUCLEOTIDE SEQUENCE [LARGE SCALE GENOMIC DNA]</scope>
    <source>
        <strain evidence="2 3">CECT 4357</strain>
    </source>
</reference>
<dbReference type="AlphaFoldDB" id="A0A0P1FFJ6"/>
<keyword evidence="2" id="KW-0378">Hydrolase</keyword>
<dbReference type="Proteomes" id="UP000051587">
    <property type="component" value="Unassembled WGS sequence"/>
</dbReference>
<dbReference type="EMBL" id="CYSA01000025">
    <property type="protein sequence ID" value="CUH66532.1"/>
    <property type="molecule type" value="Genomic_DNA"/>
</dbReference>
<dbReference type="InterPro" id="IPR036866">
    <property type="entry name" value="RibonucZ/Hydroxyglut_hydro"/>
</dbReference>
<dbReference type="InterPro" id="IPR036388">
    <property type="entry name" value="WH-like_DNA-bd_sf"/>
</dbReference>
<dbReference type="Gene3D" id="1.10.10.10">
    <property type="entry name" value="Winged helix-like DNA-binding domain superfamily/Winged helix DNA-binding domain"/>
    <property type="match status" value="1"/>
</dbReference>
<sequence>MQAPDDFDPPIGVAETLAPGLRRIVAPNPSPMTYRGTNTYLVGNDEIAVIDPGPQSDAHLEAILAAVGPGARISHILVTHTHLDHSPLSRALAARTGAPIWGYGDTHAGRSAVMRKLAATGMLGGGESPDLAFRPDHLIADGDVIEGADWQLTALWTPGHYGNHLCFRFGDAVLTGDLVMGWATSLVSPPDGDLTDFMASCEMLARQDAAVLFPGHGAAVTDPRARLDWLLEHRRGREAQILSALSEGANTADGLARRIYTDTPAALLPAATRNVLAHLIDLVGKNAVAPVGELAADARFTRIGPD</sequence>
<dbReference type="SMART" id="SM00849">
    <property type="entry name" value="Lactamase_B"/>
    <property type="match status" value="1"/>
</dbReference>
<name>A0A0P1FFJ6_THAGE</name>
<evidence type="ECO:0000313" key="2">
    <source>
        <dbReference type="EMBL" id="CUH66532.1"/>
    </source>
</evidence>
<gene>
    <name evidence="2" type="primary">blh_2</name>
    <name evidence="2" type="ORF">TG4357_02469</name>
</gene>
<dbReference type="RefSeq" id="WP_058263202.1">
    <property type="nucleotide sequence ID" value="NZ_CP051181.1"/>
</dbReference>
<feature type="domain" description="Metallo-beta-lactamase" evidence="1">
    <location>
        <begin position="36"/>
        <end position="216"/>
    </location>
</feature>
<evidence type="ECO:0000313" key="3">
    <source>
        <dbReference type="Proteomes" id="UP000051587"/>
    </source>
</evidence>
<dbReference type="STRING" id="53501.SAMN04488043_1055"/>
<dbReference type="Pfam" id="PF00753">
    <property type="entry name" value="Lactamase_B"/>
    <property type="match status" value="1"/>
</dbReference>
<dbReference type="Gene3D" id="3.60.15.10">
    <property type="entry name" value="Ribonuclease Z/Hydroxyacylglutathione hydrolase-like"/>
    <property type="match status" value="1"/>
</dbReference>
<dbReference type="GO" id="GO:0016787">
    <property type="term" value="F:hydrolase activity"/>
    <property type="evidence" value="ECO:0007669"/>
    <property type="project" value="UniProtKB-KW"/>
</dbReference>
<dbReference type="Pfam" id="PF17778">
    <property type="entry name" value="WHD_BLACT"/>
    <property type="match status" value="1"/>
</dbReference>
<accession>A0A0P1FFJ6</accession>
<evidence type="ECO:0000259" key="1">
    <source>
        <dbReference type="SMART" id="SM00849"/>
    </source>
</evidence>
<dbReference type="SUPFAM" id="SSF56281">
    <property type="entry name" value="Metallo-hydrolase/oxidoreductase"/>
    <property type="match status" value="1"/>
</dbReference>
<protein>
    <submittedName>
        <fullName evidence="2">Beta-lactamase hydrolase-like protein</fullName>
        <ecNumber evidence="2">3.-.-.-</ecNumber>
    </submittedName>
</protein>
<dbReference type="InterPro" id="IPR050662">
    <property type="entry name" value="Sec-metab_biosynth-thioest"/>
</dbReference>
<keyword evidence="3" id="KW-1185">Reference proteome</keyword>
<proteinExistence type="predicted"/>
<organism evidence="2 3">
    <name type="scientific">Thalassovita gelatinovora</name>
    <name type="common">Thalassobius gelatinovorus</name>
    <dbReference type="NCBI Taxonomy" id="53501"/>
    <lineage>
        <taxon>Bacteria</taxon>
        <taxon>Pseudomonadati</taxon>
        <taxon>Pseudomonadota</taxon>
        <taxon>Alphaproteobacteria</taxon>
        <taxon>Rhodobacterales</taxon>
        <taxon>Roseobacteraceae</taxon>
        <taxon>Thalassovita</taxon>
    </lineage>
</organism>
<dbReference type="InterPro" id="IPR001279">
    <property type="entry name" value="Metallo-B-lactamas"/>
</dbReference>
<dbReference type="CDD" id="cd16278">
    <property type="entry name" value="metallo-hydrolase-like_MBL-fold"/>
    <property type="match status" value="1"/>
</dbReference>
<dbReference type="PANTHER" id="PTHR23131:SF0">
    <property type="entry name" value="ENDORIBONUCLEASE LACTB2"/>
    <property type="match status" value="1"/>
</dbReference>